<accession>A0A6V8MKE3</accession>
<dbReference type="AlphaFoldDB" id="A0A6V8MKE3"/>
<keyword evidence="1" id="KW-1133">Transmembrane helix</keyword>
<evidence type="ECO:0000313" key="3">
    <source>
        <dbReference type="Proteomes" id="UP000556026"/>
    </source>
</evidence>
<dbReference type="EMBL" id="BLXX01000008">
    <property type="protein sequence ID" value="GFO60495.1"/>
    <property type="molecule type" value="Genomic_DNA"/>
</dbReference>
<keyword evidence="1" id="KW-0812">Transmembrane</keyword>
<feature type="transmembrane region" description="Helical" evidence="1">
    <location>
        <begin position="21"/>
        <end position="42"/>
    </location>
</feature>
<feature type="transmembrane region" description="Helical" evidence="1">
    <location>
        <begin position="73"/>
        <end position="90"/>
    </location>
</feature>
<reference evidence="3" key="1">
    <citation type="submission" date="2020-06" db="EMBL/GenBank/DDBJ databases">
        <title>Draft genomic sequence of Geomonas sp. Red330.</title>
        <authorList>
            <person name="Itoh H."/>
            <person name="Zhenxing X."/>
            <person name="Ushijima N."/>
            <person name="Masuda Y."/>
            <person name="Shiratori Y."/>
            <person name="Senoo K."/>
        </authorList>
    </citation>
    <scope>NUCLEOTIDE SEQUENCE [LARGE SCALE GENOMIC DNA]</scope>
    <source>
        <strain evidence="3">Red330</strain>
    </source>
</reference>
<evidence type="ECO:0000256" key="1">
    <source>
        <dbReference type="SAM" id="Phobius"/>
    </source>
</evidence>
<sequence length="130" mass="14558">MESEAPRKKKRSKLSKAIDLVLRYWHVGTTSVLFGGMVLGIPFIRLDIWHTLAIATGGSLVFSGIWQSRHWPYQVRGVLALVHVGLLALVHFQHDLALPVLTAVLLFGFFGSNLPGNLRHWSLLHGERVD</sequence>
<organism evidence="2 3">
    <name type="scientific">Geomonas silvestris</name>
    <dbReference type="NCBI Taxonomy" id="2740184"/>
    <lineage>
        <taxon>Bacteria</taxon>
        <taxon>Pseudomonadati</taxon>
        <taxon>Thermodesulfobacteriota</taxon>
        <taxon>Desulfuromonadia</taxon>
        <taxon>Geobacterales</taxon>
        <taxon>Geobacteraceae</taxon>
        <taxon>Geomonas</taxon>
    </lineage>
</organism>
<dbReference type="RefSeq" id="WP_183355310.1">
    <property type="nucleotide sequence ID" value="NZ_BLXX01000008.1"/>
</dbReference>
<name>A0A6V8MKE3_9BACT</name>
<keyword evidence="3" id="KW-1185">Reference proteome</keyword>
<proteinExistence type="predicted"/>
<feature type="transmembrane region" description="Helical" evidence="1">
    <location>
        <begin position="48"/>
        <end position="66"/>
    </location>
</feature>
<feature type="transmembrane region" description="Helical" evidence="1">
    <location>
        <begin position="96"/>
        <end position="114"/>
    </location>
</feature>
<evidence type="ECO:0000313" key="2">
    <source>
        <dbReference type="EMBL" id="GFO60495.1"/>
    </source>
</evidence>
<keyword evidence="1" id="KW-0472">Membrane</keyword>
<gene>
    <name evidence="2" type="ORF">GMST_28200</name>
</gene>
<comment type="caution">
    <text evidence="2">The sequence shown here is derived from an EMBL/GenBank/DDBJ whole genome shotgun (WGS) entry which is preliminary data.</text>
</comment>
<protein>
    <submittedName>
        <fullName evidence="2">Uncharacterized protein</fullName>
    </submittedName>
</protein>
<dbReference type="Proteomes" id="UP000556026">
    <property type="component" value="Unassembled WGS sequence"/>
</dbReference>